<keyword evidence="6 13" id="KW-0418">Kinase</keyword>
<evidence type="ECO:0000256" key="16">
    <source>
        <dbReference type="SAM" id="Phobius"/>
    </source>
</evidence>
<evidence type="ECO:0000313" key="22">
    <source>
        <dbReference type="EMBL" id="KAF4392703.1"/>
    </source>
</evidence>
<evidence type="ECO:0000259" key="19">
    <source>
        <dbReference type="PROSITE" id="PS50026"/>
    </source>
</evidence>
<evidence type="ECO:0000256" key="8">
    <source>
        <dbReference type="ARBA" id="ARBA00023157"/>
    </source>
</evidence>
<dbReference type="FunFam" id="1.10.510.10:FF:000060">
    <property type="entry name" value="G-type lectin S-receptor-like serine/threonine-protein kinase"/>
    <property type="match status" value="1"/>
</dbReference>
<keyword evidence="5 13" id="KW-0547">Nucleotide-binding</keyword>
<dbReference type="EMBL" id="JAATIQ010000051">
    <property type="protein sequence ID" value="KAF4392703.1"/>
    <property type="molecule type" value="Genomic_DNA"/>
</dbReference>
<keyword evidence="1 13" id="KW-0723">Serine/threonine-protein kinase</keyword>
<sequence>MKRGMKECFHFCSYHHLFCIFLLFRVSSAGDSLRLLEPISDGRTLVSQKGNFELGFFSPGSSKNRYLGIWYKKIPIQTVVWVANRCNPINDMSGLLTLNSSGNLLLLGHNKTIVWSSYSSSSKQIQKPYLQLLESGNLVIRDEKNKSEEAYLWQSFDYPSDTLLPGMKTGFNVRTGHKWVISAWKNADDPCPTDLTCGIEPHAYPELSIRKGAKEYYRHGPWNGLHFSGTLHLRPNPNSEYEFVHNDEVFFRYHLKNPSVISRMVLNPTTSTRERLQWNDAEKTWSLLSTAPTDYCDSYGLCGVNGQCVISSNPVCQCLKGFRPKFPERWYSLVWVDGCVRNAPLSCHDKNTDGFTKFPNIKVPDTRHTWVNWTMDLKDCRAKCLSNCSCMAYSNTDIRGDGSGCAMWFGDLIDIKQISGGGQDVYIRMPASELKAKGDSRLKALIAASVIGGVCGMIIAGYFLRRNLFTGKSKRLIKGKDDQEEDMELPQYDLLTIITATDNFSENNKLGEGGFGSVYKGKLKDKQEIAVKRLSTSSGQGVKEFKNEVVLIAKLQHRNLVKLLGFCIQGEEKLLVYEYLSNNSLDSFIFGEMDAKQLKWPKRFQIICGIARGLLYLHQDSRLRIIHRDLKASNILLDHEMNPKISDFGMARTFGGEQVEGNTNRVVGTYGYMAPEYAFNGLFSTKSDIFSFGIIVLETISGQRSRIFRPQKDSLTLTGHAWKLMMEGREAELLDECLRDSQNSSEVLRCIHVGLLCVQQNPMDRPSMPSVVMMLGSDSVLPQPKKPGYFMETDLPINGHSELFLTNYVTISILQAR</sequence>
<organism evidence="22 23">
    <name type="scientific">Cannabis sativa</name>
    <name type="common">Hemp</name>
    <name type="synonym">Marijuana</name>
    <dbReference type="NCBI Taxonomy" id="3483"/>
    <lineage>
        <taxon>Eukaryota</taxon>
        <taxon>Viridiplantae</taxon>
        <taxon>Streptophyta</taxon>
        <taxon>Embryophyta</taxon>
        <taxon>Tracheophyta</taxon>
        <taxon>Spermatophyta</taxon>
        <taxon>Magnoliopsida</taxon>
        <taxon>eudicotyledons</taxon>
        <taxon>Gunneridae</taxon>
        <taxon>Pentapetalae</taxon>
        <taxon>rosids</taxon>
        <taxon>fabids</taxon>
        <taxon>Rosales</taxon>
        <taxon>Cannabaceae</taxon>
        <taxon>Cannabis</taxon>
    </lineage>
</organism>
<dbReference type="Proteomes" id="UP000583929">
    <property type="component" value="Unassembled WGS sequence"/>
</dbReference>
<dbReference type="SMART" id="SM00108">
    <property type="entry name" value="B_lectin"/>
    <property type="match status" value="1"/>
</dbReference>
<dbReference type="SMART" id="SM00473">
    <property type="entry name" value="PAN_AP"/>
    <property type="match status" value="1"/>
</dbReference>
<evidence type="ECO:0000259" key="20">
    <source>
        <dbReference type="PROSITE" id="PS50927"/>
    </source>
</evidence>
<evidence type="ECO:0000256" key="5">
    <source>
        <dbReference type="ARBA" id="ARBA00022741"/>
    </source>
</evidence>
<feature type="domain" description="Bulb-type lectin" evidence="20">
    <location>
        <begin position="30"/>
        <end position="153"/>
    </location>
</feature>
<dbReference type="AlphaFoldDB" id="A0A7J6HBL0"/>
<keyword evidence="4 17" id="KW-0732">Signal</keyword>
<gene>
    <name evidence="22" type="ORF">G4B88_029442</name>
</gene>
<dbReference type="CDD" id="cd00028">
    <property type="entry name" value="B_lectin"/>
    <property type="match status" value="1"/>
</dbReference>
<dbReference type="FunFam" id="2.90.10.10:FF:000001">
    <property type="entry name" value="G-type lectin S-receptor-like serine/threonine-protein kinase"/>
    <property type="match status" value="1"/>
</dbReference>
<dbReference type="PROSITE" id="PS50927">
    <property type="entry name" value="BULB_LECTIN"/>
    <property type="match status" value="1"/>
</dbReference>
<keyword evidence="8" id="KW-1015">Disulfide bond</keyword>
<dbReference type="Pfam" id="PF07714">
    <property type="entry name" value="PK_Tyr_Ser-Thr"/>
    <property type="match status" value="1"/>
</dbReference>
<dbReference type="InterPro" id="IPR001480">
    <property type="entry name" value="Bulb-type_lectin_dom"/>
</dbReference>
<dbReference type="CDD" id="cd01098">
    <property type="entry name" value="PAN_AP_plant"/>
    <property type="match status" value="1"/>
</dbReference>
<accession>A0A7J6HBL0</accession>
<evidence type="ECO:0000259" key="21">
    <source>
        <dbReference type="PROSITE" id="PS50948"/>
    </source>
</evidence>
<comment type="caution">
    <text evidence="22">The sequence shown here is derived from an EMBL/GenBank/DDBJ whole genome shotgun (WGS) entry which is preliminary data.</text>
</comment>
<dbReference type="CDD" id="cd14066">
    <property type="entry name" value="STKc_IRAK"/>
    <property type="match status" value="1"/>
</dbReference>
<feature type="binding site" evidence="15">
    <location>
        <position position="532"/>
    </location>
    <ligand>
        <name>ATP</name>
        <dbReference type="ChEBI" id="CHEBI:30616"/>
    </ligand>
</feature>
<dbReference type="PANTHER" id="PTHR32444">
    <property type="entry name" value="BULB-TYPE LECTIN DOMAIN-CONTAINING PROTEIN"/>
    <property type="match status" value="1"/>
</dbReference>
<evidence type="ECO:0000256" key="13">
    <source>
        <dbReference type="PIRNR" id="PIRNR000641"/>
    </source>
</evidence>
<dbReference type="InterPro" id="IPR036426">
    <property type="entry name" value="Bulb-type_lectin_dom_sf"/>
</dbReference>
<evidence type="ECO:0000256" key="12">
    <source>
        <dbReference type="ARBA" id="ARBA00048679"/>
    </source>
</evidence>
<evidence type="ECO:0000256" key="1">
    <source>
        <dbReference type="ARBA" id="ARBA00022527"/>
    </source>
</evidence>
<dbReference type="Gene3D" id="2.90.10.10">
    <property type="entry name" value="Bulb-type lectin domain"/>
    <property type="match status" value="1"/>
</dbReference>
<dbReference type="InterPro" id="IPR003609">
    <property type="entry name" value="Pan_app"/>
</dbReference>
<keyword evidence="16" id="KW-1133">Transmembrane helix</keyword>
<dbReference type="Pfam" id="PF01453">
    <property type="entry name" value="B_lectin"/>
    <property type="match status" value="1"/>
</dbReference>
<dbReference type="InterPro" id="IPR000742">
    <property type="entry name" value="EGF"/>
</dbReference>
<keyword evidence="16" id="KW-0812">Transmembrane</keyword>
<dbReference type="PROSITE" id="PS00108">
    <property type="entry name" value="PROTEIN_KINASE_ST"/>
    <property type="match status" value="1"/>
</dbReference>
<evidence type="ECO:0000256" key="9">
    <source>
        <dbReference type="ARBA" id="ARBA00023170"/>
    </source>
</evidence>
<dbReference type="GO" id="GO:0004674">
    <property type="term" value="F:protein serine/threonine kinase activity"/>
    <property type="evidence" value="ECO:0007669"/>
    <property type="project" value="UniProtKB-KW"/>
</dbReference>
<protein>
    <recommendedName>
        <fullName evidence="13">Receptor-like serine/threonine-protein kinase</fullName>
        <ecNumber evidence="13">2.7.11.1</ecNumber>
    </recommendedName>
</protein>
<dbReference type="EC" id="2.7.11.1" evidence="13"/>
<evidence type="ECO:0000256" key="17">
    <source>
        <dbReference type="SAM" id="SignalP"/>
    </source>
</evidence>
<dbReference type="InterPro" id="IPR017441">
    <property type="entry name" value="Protein_kinase_ATP_BS"/>
</dbReference>
<dbReference type="Gene3D" id="3.30.200.20">
    <property type="entry name" value="Phosphorylase Kinase, domain 1"/>
    <property type="match status" value="1"/>
</dbReference>
<comment type="catalytic activity">
    <reaction evidence="12 13">
        <text>L-seryl-[protein] + ATP = O-phospho-L-seryl-[protein] + ADP + H(+)</text>
        <dbReference type="Rhea" id="RHEA:17989"/>
        <dbReference type="Rhea" id="RHEA-COMP:9863"/>
        <dbReference type="Rhea" id="RHEA-COMP:11604"/>
        <dbReference type="ChEBI" id="CHEBI:15378"/>
        <dbReference type="ChEBI" id="CHEBI:29999"/>
        <dbReference type="ChEBI" id="CHEBI:30616"/>
        <dbReference type="ChEBI" id="CHEBI:83421"/>
        <dbReference type="ChEBI" id="CHEBI:456216"/>
        <dbReference type="EC" id="2.7.11.1"/>
    </reaction>
</comment>
<keyword evidence="7 13" id="KW-0067">ATP-binding</keyword>
<dbReference type="InterPro" id="IPR001245">
    <property type="entry name" value="Ser-Thr/Tyr_kinase_cat_dom"/>
</dbReference>
<dbReference type="Pfam" id="PF08276">
    <property type="entry name" value="PAN_2"/>
    <property type="match status" value="1"/>
</dbReference>
<dbReference type="SMART" id="SM00220">
    <property type="entry name" value="S_TKc"/>
    <property type="match status" value="1"/>
</dbReference>
<keyword evidence="3 13" id="KW-0808">Transferase</keyword>
<dbReference type="Gene3D" id="1.10.510.10">
    <property type="entry name" value="Transferase(Phosphotransferase) domain 1"/>
    <property type="match status" value="1"/>
</dbReference>
<dbReference type="Gene3D" id="3.50.4.10">
    <property type="entry name" value="Hepatocyte Growth Factor"/>
    <property type="match status" value="1"/>
</dbReference>
<evidence type="ECO:0000256" key="11">
    <source>
        <dbReference type="ARBA" id="ARBA00047899"/>
    </source>
</evidence>
<evidence type="ECO:0000256" key="14">
    <source>
        <dbReference type="PROSITE-ProRule" id="PRU00076"/>
    </source>
</evidence>
<keyword evidence="23" id="KW-1185">Reference proteome</keyword>
<dbReference type="InterPro" id="IPR024171">
    <property type="entry name" value="SRK-like_kinase"/>
</dbReference>
<feature type="domain" description="Apple" evidence="21">
    <location>
        <begin position="347"/>
        <end position="431"/>
    </location>
</feature>
<evidence type="ECO:0000259" key="18">
    <source>
        <dbReference type="PROSITE" id="PS50011"/>
    </source>
</evidence>
<dbReference type="PROSITE" id="PS00107">
    <property type="entry name" value="PROTEIN_KINASE_ATP"/>
    <property type="match status" value="1"/>
</dbReference>
<dbReference type="GO" id="GO:0048544">
    <property type="term" value="P:recognition of pollen"/>
    <property type="evidence" value="ECO:0007669"/>
    <property type="project" value="InterPro"/>
</dbReference>
<dbReference type="PROSITE" id="PS50948">
    <property type="entry name" value="PAN"/>
    <property type="match status" value="1"/>
</dbReference>
<dbReference type="GO" id="GO:0005524">
    <property type="term" value="F:ATP binding"/>
    <property type="evidence" value="ECO:0007669"/>
    <property type="project" value="UniProtKB-UniRule"/>
</dbReference>
<evidence type="ECO:0000256" key="7">
    <source>
        <dbReference type="ARBA" id="ARBA00022840"/>
    </source>
</evidence>
<dbReference type="InterPro" id="IPR008271">
    <property type="entry name" value="Ser/Thr_kinase_AS"/>
</dbReference>
<evidence type="ECO:0000256" key="3">
    <source>
        <dbReference type="ARBA" id="ARBA00022679"/>
    </source>
</evidence>
<feature type="signal peptide" evidence="17">
    <location>
        <begin position="1"/>
        <end position="29"/>
    </location>
</feature>
<keyword evidence="10" id="KW-0325">Glycoprotein</keyword>
<keyword evidence="2" id="KW-0597">Phosphoprotein</keyword>
<dbReference type="FunFam" id="3.50.4.10:FF:000002">
    <property type="entry name" value="G-type lectin S-receptor-like serine/threonine-protein kinase"/>
    <property type="match status" value="1"/>
</dbReference>
<dbReference type="InterPro" id="IPR011009">
    <property type="entry name" value="Kinase-like_dom_sf"/>
</dbReference>
<name>A0A7J6HBL0_CANSA</name>
<evidence type="ECO:0000256" key="6">
    <source>
        <dbReference type="ARBA" id="ARBA00022777"/>
    </source>
</evidence>
<dbReference type="InterPro" id="IPR000719">
    <property type="entry name" value="Prot_kinase_dom"/>
</dbReference>
<dbReference type="SUPFAM" id="SSF51110">
    <property type="entry name" value="alpha-D-mannose-specific plant lectins"/>
    <property type="match status" value="1"/>
</dbReference>
<reference evidence="22 23" key="1">
    <citation type="journal article" date="2020" name="bioRxiv">
        <title>Sequence and annotation of 42 cannabis genomes reveals extensive copy number variation in cannabinoid synthesis and pathogen resistance genes.</title>
        <authorList>
            <person name="Mckernan K.J."/>
            <person name="Helbert Y."/>
            <person name="Kane L.T."/>
            <person name="Ebling H."/>
            <person name="Zhang L."/>
            <person name="Liu B."/>
            <person name="Eaton Z."/>
            <person name="Mclaughlin S."/>
            <person name="Kingan S."/>
            <person name="Baybayan P."/>
            <person name="Concepcion G."/>
            <person name="Jordan M."/>
            <person name="Riva A."/>
            <person name="Barbazuk W."/>
            <person name="Harkins T."/>
        </authorList>
    </citation>
    <scope>NUCLEOTIDE SEQUENCE [LARGE SCALE GENOMIC DNA]</scope>
    <source>
        <strain evidence="23">cv. Jamaican Lion 4</strain>
        <tissue evidence="22">Leaf</tissue>
    </source>
</reference>
<dbReference type="SUPFAM" id="SSF56112">
    <property type="entry name" value="Protein kinase-like (PK-like)"/>
    <property type="match status" value="1"/>
</dbReference>
<keyword evidence="16" id="KW-0472">Membrane</keyword>
<dbReference type="Pfam" id="PF00954">
    <property type="entry name" value="S_locus_glycop"/>
    <property type="match status" value="1"/>
</dbReference>
<dbReference type="PROSITE" id="PS50026">
    <property type="entry name" value="EGF_3"/>
    <property type="match status" value="1"/>
</dbReference>
<proteinExistence type="inferred from homology"/>
<dbReference type="PROSITE" id="PS50011">
    <property type="entry name" value="PROTEIN_KINASE_DOM"/>
    <property type="match status" value="1"/>
</dbReference>
<comment type="caution">
    <text evidence="14">Lacks conserved residue(s) required for the propagation of feature annotation.</text>
</comment>
<evidence type="ECO:0000256" key="2">
    <source>
        <dbReference type="ARBA" id="ARBA00022553"/>
    </source>
</evidence>
<evidence type="ECO:0000256" key="15">
    <source>
        <dbReference type="PROSITE-ProRule" id="PRU10141"/>
    </source>
</evidence>
<comment type="catalytic activity">
    <reaction evidence="11 13">
        <text>L-threonyl-[protein] + ATP = O-phospho-L-threonyl-[protein] + ADP + H(+)</text>
        <dbReference type="Rhea" id="RHEA:46608"/>
        <dbReference type="Rhea" id="RHEA-COMP:11060"/>
        <dbReference type="Rhea" id="RHEA-COMP:11605"/>
        <dbReference type="ChEBI" id="CHEBI:15378"/>
        <dbReference type="ChEBI" id="CHEBI:30013"/>
        <dbReference type="ChEBI" id="CHEBI:30616"/>
        <dbReference type="ChEBI" id="CHEBI:61977"/>
        <dbReference type="ChEBI" id="CHEBI:456216"/>
        <dbReference type="EC" id="2.7.11.1"/>
    </reaction>
</comment>
<dbReference type="InterPro" id="IPR000858">
    <property type="entry name" value="S_locus_glycoprot_dom"/>
</dbReference>
<feature type="domain" description="EGF-like" evidence="19">
    <location>
        <begin position="292"/>
        <end position="328"/>
    </location>
</feature>
<feature type="chain" id="PRO_5029531636" description="Receptor-like serine/threonine-protein kinase" evidence="17">
    <location>
        <begin position="30"/>
        <end position="817"/>
    </location>
</feature>
<dbReference type="PIRSF" id="PIRSF000641">
    <property type="entry name" value="SRK"/>
    <property type="match status" value="1"/>
</dbReference>
<keyword evidence="9" id="KW-0675">Receptor</keyword>
<feature type="transmembrane region" description="Helical" evidence="16">
    <location>
        <begin position="444"/>
        <end position="464"/>
    </location>
</feature>
<feature type="domain" description="Protein kinase" evidence="18">
    <location>
        <begin position="504"/>
        <end position="781"/>
    </location>
</feature>
<evidence type="ECO:0000256" key="4">
    <source>
        <dbReference type="ARBA" id="ARBA00022729"/>
    </source>
</evidence>
<evidence type="ECO:0000256" key="10">
    <source>
        <dbReference type="ARBA" id="ARBA00023180"/>
    </source>
</evidence>
<dbReference type="PANTHER" id="PTHR32444:SF234">
    <property type="entry name" value="RECEPTOR-LIKE SERINE_THREONINE-PROTEIN KINASE"/>
    <property type="match status" value="1"/>
</dbReference>
<keyword evidence="14" id="KW-0245">EGF-like domain</keyword>
<evidence type="ECO:0000313" key="23">
    <source>
        <dbReference type="Proteomes" id="UP000583929"/>
    </source>
</evidence>
<dbReference type="FunFam" id="3.30.200.20:FF:000195">
    <property type="entry name" value="G-type lectin S-receptor-like serine/threonine-protein kinase"/>
    <property type="match status" value="1"/>
</dbReference>
<comment type="similarity">
    <text evidence="13">Belongs to the protein kinase superfamily. Ser/Thr protein kinase family.</text>
</comment>